<protein>
    <submittedName>
        <fullName evidence="2">Uncharacterized protein</fullName>
    </submittedName>
</protein>
<feature type="compositionally biased region" description="Basic and acidic residues" evidence="1">
    <location>
        <begin position="161"/>
        <end position="172"/>
    </location>
</feature>
<feature type="region of interest" description="Disordered" evidence="1">
    <location>
        <begin position="252"/>
        <end position="295"/>
    </location>
</feature>
<reference evidence="3" key="2">
    <citation type="submission" date="2015-01" db="EMBL/GenBank/DDBJ databases">
        <title>Evolutionary Origins and Diversification of the Mycorrhizal Mutualists.</title>
        <authorList>
            <consortium name="DOE Joint Genome Institute"/>
            <consortium name="Mycorrhizal Genomics Consortium"/>
            <person name="Kohler A."/>
            <person name="Kuo A."/>
            <person name="Nagy L.G."/>
            <person name="Floudas D."/>
            <person name="Copeland A."/>
            <person name="Barry K.W."/>
            <person name="Cichocki N."/>
            <person name="Veneault-Fourrey C."/>
            <person name="LaButti K."/>
            <person name="Lindquist E.A."/>
            <person name="Lipzen A."/>
            <person name="Lundell T."/>
            <person name="Morin E."/>
            <person name="Murat C."/>
            <person name="Riley R."/>
            <person name="Ohm R."/>
            <person name="Sun H."/>
            <person name="Tunlid A."/>
            <person name="Henrissat B."/>
            <person name="Grigoriev I.V."/>
            <person name="Hibbett D.S."/>
            <person name="Martin F."/>
        </authorList>
    </citation>
    <scope>NUCLEOTIDE SEQUENCE [LARGE SCALE GENOMIC DNA]</scope>
    <source>
        <strain evidence="3">MAFF 305830</strain>
    </source>
</reference>
<dbReference type="OrthoDB" id="2163491at2759"/>
<dbReference type="EMBL" id="KN824381">
    <property type="protein sequence ID" value="KIM21498.1"/>
    <property type="molecule type" value="Genomic_DNA"/>
</dbReference>
<reference evidence="2 3" key="1">
    <citation type="submission" date="2014-04" db="EMBL/GenBank/DDBJ databases">
        <authorList>
            <consortium name="DOE Joint Genome Institute"/>
            <person name="Kuo A."/>
            <person name="Zuccaro A."/>
            <person name="Kohler A."/>
            <person name="Nagy L.G."/>
            <person name="Floudas D."/>
            <person name="Copeland A."/>
            <person name="Barry K.W."/>
            <person name="Cichocki N."/>
            <person name="Veneault-Fourrey C."/>
            <person name="LaButti K."/>
            <person name="Lindquist E.A."/>
            <person name="Lipzen A."/>
            <person name="Lundell T."/>
            <person name="Morin E."/>
            <person name="Murat C."/>
            <person name="Sun H."/>
            <person name="Tunlid A."/>
            <person name="Henrissat B."/>
            <person name="Grigoriev I.V."/>
            <person name="Hibbett D.S."/>
            <person name="Martin F."/>
            <person name="Nordberg H.P."/>
            <person name="Cantor M.N."/>
            <person name="Hua S.X."/>
        </authorList>
    </citation>
    <scope>NUCLEOTIDE SEQUENCE [LARGE SCALE GENOMIC DNA]</scope>
    <source>
        <strain evidence="2 3">MAFF 305830</strain>
    </source>
</reference>
<proteinExistence type="predicted"/>
<sequence>MEVGVIEPRQGCPGPKSLHDLTPLKGDVDDIRHIRGFLETWDQASQWRGTAGDPLKGEIIKSFRKREAQMEQPTWVRQWINLAYSADDVEGQISESGRINSTVIDSSLPEPSQAQYAVFFDYYAMLQLDQHDREGRAKGLLYRKTGKLEMNVALALGPDIQKSDSTPKREQPSEPDSLGDPEHMEVDGLDATAPNSPEKTIVMEGIMHGEYEHREEMECELIESSTVPSAPTNQMGAASLGIHPPIEVLGACKGADSSSSPAVDSPIPTSRPKGPGSDASGWETRAHHNASVSVGSDSTMKTVVTNYSSTSSPPRAIPDGPQSIFDLDGILKQDRVDTAHLYKCLQRWKCLNIMASGTQSRRASRSVQTAVHKEQMVLVDELKATDARMEQPSWASQWIQFVLSPCPSTIEFDAHYHHYASDFHLFLEFFSALMERTLEARHNALTMLNNTRKREGLELTIELPVDIKREFNRVGEGVDFDEMMWDGNDDFSQFLLLQNNTNVRYSYSSDEYSSCDEGVEDDLLEGLKSNRLFDYYGRDIGNKDAPGVFRRNYKIFKPKLKRMINCGLGKAKIHLETRNSGSQVTFTPRKPWKRPLPLPDSIPLPTSSKEADICSEYAPLLREMGRPEPKEPHVWAMTRPELCETATYFRSFQSGVHADKRSRMVGYLVDGFPSRYDCLRSIGCPNMVSVGIFGRKTADLLFHMEEVPPSSRAWIFTMKGTMPTNHIRTST</sequence>
<gene>
    <name evidence="2" type="ORF">M408DRAFT_103478</name>
</gene>
<dbReference type="Proteomes" id="UP000054097">
    <property type="component" value="Unassembled WGS sequence"/>
</dbReference>
<name>A0A0C2W4V4_SERVB</name>
<evidence type="ECO:0000313" key="2">
    <source>
        <dbReference type="EMBL" id="KIM21498.1"/>
    </source>
</evidence>
<dbReference type="AlphaFoldDB" id="A0A0C2W4V4"/>
<organism evidence="2 3">
    <name type="scientific">Serendipita vermifera MAFF 305830</name>
    <dbReference type="NCBI Taxonomy" id="933852"/>
    <lineage>
        <taxon>Eukaryota</taxon>
        <taxon>Fungi</taxon>
        <taxon>Dikarya</taxon>
        <taxon>Basidiomycota</taxon>
        <taxon>Agaricomycotina</taxon>
        <taxon>Agaricomycetes</taxon>
        <taxon>Sebacinales</taxon>
        <taxon>Serendipitaceae</taxon>
        <taxon>Serendipita</taxon>
    </lineage>
</organism>
<dbReference type="HOGENOM" id="CLU_379050_0_0_1"/>
<feature type="compositionally biased region" description="Low complexity" evidence="1">
    <location>
        <begin position="255"/>
        <end position="266"/>
    </location>
</feature>
<evidence type="ECO:0000256" key="1">
    <source>
        <dbReference type="SAM" id="MobiDB-lite"/>
    </source>
</evidence>
<feature type="region of interest" description="Disordered" evidence="1">
    <location>
        <begin position="157"/>
        <end position="198"/>
    </location>
</feature>
<keyword evidence="3" id="KW-1185">Reference proteome</keyword>
<accession>A0A0C2W4V4</accession>
<evidence type="ECO:0000313" key="3">
    <source>
        <dbReference type="Proteomes" id="UP000054097"/>
    </source>
</evidence>